<dbReference type="AlphaFoldDB" id="A0A9X4RWP2"/>
<dbReference type="PANTHER" id="PTHR30336:SF0">
    <property type="entry name" value="PROTEIN SANA"/>
    <property type="match status" value="1"/>
</dbReference>
<evidence type="ECO:0000256" key="5">
    <source>
        <dbReference type="ARBA" id="ARBA00022989"/>
    </source>
</evidence>
<dbReference type="GO" id="GO:0005886">
    <property type="term" value="C:plasma membrane"/>
    <property type="evidence" value="ECO:0007669"/>
    <property type="project" value="UniProtKB-SubCell"/>
</dbReference>
<dbReference type="Proteomes" id="UP001152599">
    <property type="component" value="Unassembled WGS sequence"/>
</dbReference>
<protein>
    <submittedName>
        <fullName evidence="10">YdcF family protein</fullName>
    </submittedName>
</protein>
<evidence type="ECO:0000259" key="9">
    <source>
        <dbReference type="Pfam" id="PF02698"/>
    </source>
</evidence>
<evidence type="ECO:0000256" key="7">
    <source>
        <dbReference type="ARBA" id="ARBA00037355"/>
    </source>
</evidence>
<keyword evidence="11" id="KW-1185">Reference proteome</keyword>
<evidence type="ECO:0000256" key="6">
    <source>
        <dbReference type="ARBA" id="ARBA00023136"/>
    </source>
</evidence>
<feature type="transmembrane region" description="Helical" evidence="8">
    <location>
        <begin position="12"/>
        <end position="34"/>
    </location>
</feature>
<gene>
    <name evidence="10" type="ORF">NMK71_06595</name>
</gene>
<comment type="subcellular location">
    <subcellularLocation>
        <location evidence="1">Cell inner membrane</location>
        <topology evidence="1">Single-pass membrane protein</topology>
    </subcellularLocation>
</comment>
<dbReference type="RefSeq" id="WP_304420582.1">
    <property type="nucleotide sequence ID" value="NZ_JANCMU010000003.1"/>
</dbReference>
<proteinExistence type="predicted"/>
<dbReference type="EMBL" id="JANCMU010000003">
    <property type="protein sequence ID" value="MDG4946077.1"/>
    <property type="molecule type" value="Genomic_DNA"/>
</dbReference>
<dbReference type="InterPro" id="IPR051599">
    <property type="entry name" value="Cell_Envelope_Assoc"/>
</dbReference>
<name>A0A9X4RWP2_9FLAO</name>
<dbReference type="CDD" id="cd06259">
    <property type="entry name" value="YdcF-like"/>
    <property type="match status" value="1"/>
</dbReference>
<reference evidence="10" key="1">
    <citation type="submission" date="2022-07" db="EMBL/GenBank/DDBJ databases">
        <title>Description and genome-wide analysis of Profundicola chukchiensis gen. nov., sp. nov., marine bacteria isolated from bottom sediments of the Chukchi Sea.</title>
        <authorList>
            <person name="Romanenko L."/>
            <person name="Otstavnykh N."/>
            <person name="Kurilenko V."/>
            <person name="Eremeev V."/>
            <person name="Velansky P."/>
            <person name="Mikhailov V."/>
            <person name="Isaeva M."/>
        </authorList>
    </citation>
    <scope>NUCLEOTIDE SEQUENCE</scope>
    <source>
        <strain evidence="10">KMM 9713</strain>
    </source>
</reference>
<sequence length="220" mass="25485">MRKKIKAILKYLSITFFTALAVLFLILFGSYEWISQSTRNQITNNIQEIEPTKTALVLGTSKYVVGGGINRFFKYRMEAVKRLYDEDKVKFIIVSGDNSLMEYNETRDMKNYLIQLGVPEAVIVEDFAGFSTLDSVIRAKEVFGQNEIIIVSQPFHNERAVFIANHHGMNATGYNAQAVKIKNSMKTHFREYLARVKCLLDVYLWRTMPKFYKQKEHSLD</sequence>
<dbReference type="Gene3D" id="3.40.50.620">
    <property type="entry name" value="HUPs"/>
    <property type="match status" value="1"/>
</dbReference>
<dbReference type="InterPro" id="IPR003848">
    <property type="entry name" value="DUF218"/>
</dbReference>
<evidence type="ECO:0000256" key="3">
    <source>
        <dbReference type="ARBA" id="ARBA00022519"/>
    </source>
</evidence>
<evidence type="ECO:0000313" key="11">
    <source>
        <dbReference type="Proteomes" id="UP001152599"/>
    </source>
</evidence>
<comment type="caution">
    <text evidence="10">The sequence shown here is derived from an EMBL/GenBank/DDBJ whole genome shotgun (WGS) entry which is preliminary data.</text>
</comment>
<keyword evidence="3" id="KW-0997">Cell inner membrane</keyword>
<evidence type="ECO:0000256" key="2">
    <source>
        <dbReference type="ARBA" id="ARBA00022475"/>
    </source>
</evidence>
<evidence type="ECO:0000256" key="4">
    <source>
        <dbReference type="ARBA" id="ARBA00022692"/>
    </source>
</evidence>
<dbReference type="Pfam" id="PF02698">
    <property type="entry name" value="DUF218"/>
    <property type="match status" value="1"/>
</dbReference>
<keyword evidence="5 8" id="KW-1133">Transmembrane helix</keyword>
<evidence type="ECO:0000256" key="1">
    <source>
        <dbReference type="ARBA" id="ARBA00004377"/>
    </source>
</evidence>
<dbReference type="InterPro" id="IPR014729">
    <property type="entry name" value="Rossmann-like_a/b/a_fold"/>
</dbReference>
<accession>A0A9X4RWP2</accession>
<dbReference type="PANTHER" id="PTHR30336">
    <property type="entry name" value="INNER MEMBRANE PROTEIN, PROBABLE PERMEASE"/>
    <property type="match status" value="1"/>
</dbReference>
<keyword evidence="2" id="KW-1003">Cell membrane</keyword>
<keyword evidence="6 8" id="KW-0472">Membrane</keyword>
<organism evidence="10 11">
    <name type="scientific">Profundicola chukchiensis</name>
    <dbReference type="NCBI Taxonomy" id="2961959"/>
    <lineage>
        <taxon>Bacteria</taxon>
        <taxon>Pseudomonadati</taxon>
        <taxon>Bacteroidota</taxon>
        <taxon>Flavobacteriia</taxon>
        <taxon>Flavobacteriales</taxon>
        <taxon>Weeksellaceae</taxon>
        <taxon>Profundicola</taxon>
    </lineage>
</organism>
<feature type="domain" description="DUF218" evidence="9">
    <location>
        <begin position="56"/>
        <end position="193"/>
    </location>
</feature>
<comment type="function">
    <text evidence="7">Participates in the barrier function of the cell envelope.</text>
</comment>
<evidence type="ECO:0000313" key="10">
    <source>
        <dbReference type="EMBL" id="MDG4946077.1"/>
    </source>
</evidence>
<evidence type="ECO:0000256" key="8">
    <source>
        <dbReference type="SAM" id="Phobius"/>
    </source>
</evidence>
<keyword evidence="4 8" id="KW-0812">Transmembrane</keyword>